<name>A0A0D0ATI7_9AGAM</name>
<dbReference type="InterPro" id="IPR036322">
    <property type="entry name" value="WD40_repeat_dom_sf"/>
</dbReference>
<dbReference type="PANTHER" id="PTHR19848:SF8">
    <property type="entry name" value="F-BOX AND WD REPEAT DOMAIN CONTAINING 7"/>
    <property type="match status" value="1"/>
</dbReference>
<dbReference type="InParanoid" id="A0A0D0ATI7"/>
<accession>A0A0D0ATI7</accession>
<evidence type="ECO:0000256" key="2">
    <source>
        <dbReference type="ARBA" id="ARBA00022737"/>
    </source>
</evidence>
<dbReference type="PANTHER" id="PTHR19848">
    <property type="entry name" value="WD40 REPEAT PROTEIN"/>
    <property type="match status" value="1"/>
</dbReference>
<dbReference type="InterPro" id="IPR015943">
    <property type="entry name" value="WD40/YVTN_repeat-like_dom_sf"/>
</dbReference>
<dbReference type="STRING" id="930992.A0A0D0ATI7"/>
<dbReference type="PROSITE" id="PS50294">
    <property type="entry name" value="WD_REPEATS_REGION"/>
    <property type="match status" value="2"/>
</dbReference>
<evidence type="ECO:0000256" key="3">
    <source>
        <dbReference type="PROSITE-ProRule" id="PRU00221"/>
    </source>
</evidence>
<gene>
    <name evidence="4" type="ORF">CY34DRAFT_218665</name>
</gene>
<dbReference type="InterPro" id="IPR011990">
    <property type="entry name" value="TPR-like_helical_dom_sf"/>
</dbReference>
<feature type="repeat" description="WD" evidence="3">
    <location>
        <begin position="56"/>
        <end position="97"/>
    </location>
</feature>
<proteinExistence type="predicted"/>
<dbReference type="SMART" id="SM00320">
    <property type="entry name" value="WD40"/>
    <property type="match status" value="7"/>
</dbReference>
<keyword evidence="5" id="KW-1185">Reference proteome</keyword>
<dbReference type="HOGENOM" id="CLU_028915_0_0_1"/>
<dbReference type="Gene3D" id="2.130.10.10">
    <property type="entry name" value="YVTN repeat-like/Quinoprotein amine dehydrogenase"/>
    <property type="match status" value="2"/>
</dbReference>
<feature type="repeat" description="WD" evidence="3">
    <location>
        <begin position="14"/>
        <end position="55"/>
    </location>
</feature>
<evidence type="ECO:0008006" key="6">
    <source>
        <dbReference type="Google" id="ProtNLM"/>
    </source>
</evidence>
<dbReference type="OrthoDB" id="2690521at2759"/>
<dbReference type="PROSITE" id="PS50082">
    <property type="entry name" value="WD_REPEATS_2"/>
    <property type="match status" value="3"/>
</dbReference>
<dbReference type="Proteomes" id="UP000054485">
    <property type="component" value="Unassembled WGS sequence"/>
</dbReference>
<keyword evidence="1 3" id="KW-0853">WD repeat</keyword>
<protein>
    <recommendedName>
        <fullName evidence="6">WD40 repeat-like protein</fullName>
    </recommendedName>
</protein>
<dbReference type="SUPFAM" id="SSF50978">
    <property type="entry name" value="WD40 repeat-like"/>
    <property type="match status" value="1"/>
</dbReference>
<reference evidence="4 5" key="1">
    <citation type="submission" date="2014-04" db="EMBL/GenBank/DDBJ databases">
        <authorList>
            <consortium name="DOE Joint Genome Institute"/>
            <person name="Kuo A."/>
            <person name="Ruytinx J."/>
            <person name="Rineau F."/>
            <person name="Colpaert J."/>
            <person name="Kohler A."/>
            <person name="Nagy L.G."/>
            <person name="Floudas D."/>
            <person name="Copeland A."/>
            <person name="Barry K.W."/>
            <person name="Cichocki N."/>
            <person name="Veneault-Fourrey C."/>
            <person name="LaButti K."/>
            <person name="Lindquist E.A."/>
            <person name="Lipzen A."/>
            <person name="Lundell T."/>
            <person name="Morin E."/>
            <person name="Murat C."/>
            <person name="Sun H."/>
            <person name="Tunlid A."/>
            <person name="Henrissat B."/>
            <person name="Grigoriev I.V."/>
            <person name="Hibbett D.S."/>
            <person name="Martin F."/>
            <person name="Nordberg H.P."/>
            <person name="Cantor M.N."/>
            <person name="Hua S.X."/>
        </authorList>
    </citation>
    <scope>NUCLEOTIDE SEQUENCE [LARGE SCALE GENOMIC DNA]</scope>
    <source>
        <strain evidence="4 5">UH-Slu-Lm8-n1</strain>
    </source>
</reference>
<feature type="repeat" description="WD" evidence="3">
    <location>
        <begin position="227"/>
        <end position="269"/>
    </location>
</feature>
<dbReference type="Gene3D" id="1.25.40.10">
    <property type="entry name" value="Tetratricopeptide repeat domain"/>
    <property type="match status" value="1"/>
</dbReference>
<dbReference type="SUPFAM" id="SSF48452">
    <property type="entry name" value="TPR-like"/>
    <property type="match status" value="1"/>
</dbReference>
<dbReference type="AlphaFoldDB" id="A0A0D0ATI7"/>
<reference evidence="5" key="2">
    <citation type="submission" date="2015-01" db="EMBL/GenBank/DDBJ databases">
        <title>Evolutionary Origins and Diversification of the Mycorrhizal Mutualists.</title>
        <authorList>
            <consortium name="DOE Joint Genome Institute"/>
            <consortium name="Mycorrhizal Genomics Consortium"/>
            <person name="Kohler A."/>
            <person name="Kuo A."/>
            <person name="Nagy L.G."/>
            <person name="Floudas D."/>
            <person name="Copeland A."/>
            <person name="Barry K.W."/>
            <person name="Cichocki N."/>
            <person name="Veneault-Fourrey C."/>
            <person name="LaButti K."/>
            <person name="Lindquist E.A."/>
            <person name="Lipzen A."/>
            <person name="Lundell T."/>
            <person name="Morin E."/>
            <person name="Murat C."/>
            <person name="Riley R."/>
            <person name="Ohm R."/>
            <person name="Sun H."/>
            <person name="Tunlid A."/>
            <person name="Henrissat B."/>
            <person name="Grigoriev I.V."/>
            <person name="Hibbett D.S."/>
            <person name="Martin F."/>
        </authorList>
    </citation>
    <scope>NUCLEOTIDE SEQUENCE [LARGE SCALE GENOMIC DNA]</scope>
    <source>
        <strain evidence="5">UH-Slu-Lm8-n1</strain>
    </source>
</reference>
<evidence type="ECO:0000313" key="5">
    <source>
        <dbReference type="Proteomes" id="UP000054485"/>
    </source>
</evidence>
<sequence length="638" mass="70703">MPQLIPSTTPIRTFEDHEGTVMAVAVFPDRRRMISGSDDQILRIWDLETGVVLKKMEGHRNEVWALAVSRDGQIIASGDRDGELIVWHGETGESLTQPIKAHSECIKSLDFSQDSTVVATGSRDGIKLWCTKTWKMQGEPIDCGYVYCIRYSPSGELLAIITPQNIQIYNSGSRERVASFTAHTKWNRYRSLAWTPDNTRLLSGGTNADPTIQEWDPLTWQQVGHPWRGHTGGINAIAIHPDGTLVASAAYRDKHVRLWRLSDQQTIAIFQHSSPLSISFSVDGRHILSGGGDNNLKISEWAVPKSFHSKILAITTARHACVMGDLSTAEELLAQDIHTDANDHTSYAHRSFVMARKHNWDHALEDAIKSISIQPSLTGYISKGIALCGKGLIREARAAFDVASMFTNKDPDTNHFLLLIKAIALFNAAQHEEAMVLVNELTAACPDADILGCRVVETYLRVQLGIEAFHGARHDEAADHFTAAVNSSAFSSKLIHQRYEDLTVLFGWDLESLLLTTHQKRCQAFLSAGKSDEALEAHKYMMDAIDDSAKSSCLDWSNEFIERCRVLAAQDVRILGAEIPGQDQGGYDAEPNFFHGMHQVRVKYFLSFLSLTAHHSCLKIPGHDLNSTIGVSKDSGSP</sequence>
<dbReference type="InterPro" id="IPR019775">
    <property type="entry name" value="WD40_repeat_CS"/>
</dbReference>
<keyword evidence="2" id="KW-0677">Repeat</keyword>
<organism evidence="4 5">
    <name type="scientific">Suillus luteus UH-Slu-Lm8-n1</name>
    <dbReference type="NCBI Taxonomy" id="930992"/>
    <lineage>
        <taxon>Eukaryota</taxon>
        <taxon>Fungi</taxon>
        <taxon>Dikarya</taxon>
        <taxon>Basidiomycota</taxon>
        <taxon>Agaricomycotina</taxon>
        <taxon>Agaricomycetes</taxon>
        <taxon>Agaricomycetidae</taxon>
        <taxon>Boletales</taxon>
        <taxon>Suillineae</taxon>
        <taxon>Suillaceae</taxon>
        <taxon>Suillus</taxon>
    </lineage>
</organism>
<dbReference type="EMBL" id="KN835273">
    <property type="protein sequence ID" value="KIK41304.1"/>
    <property type="molecule type" value="Genomic_DNA"/>
</dbReference>
<dbReference type="InterPro" id="IPR001680">
    <property type="entry name" value="WD40_rpt"/>
</dbReference>
<evidence type="ECO:0000256" key="1">
    <source>
        <dbReference type="ARBA" id="ARBA00022574"/>
    </source>
</evidence>
<dbReference type="PROSITE" id="PS00678">
    <property type="entry name" value="WD_REPEATS_1"/>
    <property type="match status" value="1"/>
</dbReference>
<dbReference type="Pfam" id="PF00400">
    <property type="entry name" value="WD40"/>
    <property type="match status" value="6"/>
</dbReference>
<dbReference type="CDD" id="cd00200">
    <property type="entry name" value="WD40"/>
    <property type="match status" value="1"/>
</dbReference>
<evidence type="ECO:0000313" key="4">
    <source>
        <dbReference type="EMBL" id="KIK41304.1"/>
    </source>
</evidence>